<organism evidence="1 2">
    <name type="scientific">Populus trichocarpa</name>
    <name type="common">Western balsam poplar</name>
    <name type="synonym">Populus balsamifera subsp. trichocarpa</name>
    <dbReference type="NCBI Taxonomy" id="3694"/>
    <lineage>
        <taxon>Eukaryota</taxon>
        <taxon>Viridiplantae</taxon>
        <taxon>Streptophyta</taxon>
        <taxon>Embryophyta</taxon>
        <taxon>Tracheophyta</taxon>
        <taxon>Spermatophyta</taxon>
        <taxon>Magnoliopsida</taxon>
        <taxon>eudicotyledons</taxon>
        <taxon>Gunneridae</taxon>
        <taxon>Pentapetalae</taxon>
        <taxon>rosids</taxon>
        <taxon>fabids</taxon>
        <taxon>Malpighiales</taxon>
        <taxon>Salicaceae</taxon>
        <taxon>Saliceae</taxon>
        <taxon>Populus</taxon>
    </lineage>
</organism>
<reference evidence="1 2" key="1">
    <citation type="journal article" date="2006" name="Science">
        <title>The genome of black cottonwood, Populus trichocarpa (Torr. &amp; Gray).</title>
        <authorList>
            <person name="Tuskan G.A."/>
            <person name="Difazio S."/>
            <person name="Jansson S."/>
            <person name="Bohlmann J."/>
            <person name="Grigoriev I."/>
            <person name="Hellsten U."/>
            <person name="Putnam N."/>
            <person name="Ralph S."/>
            <person name="Rombauts S."/>
            <person name="Salamov A."/>
            <person name="Schein J."/>
            <person name="Sterck L."/>
            <person name="Aerts A."/>
            <person name="Bhalerao R.R."/>
            <person name="Bhalerao R.P."/>
            <person name="Blaudez D."/>
            <person name="Boerjan W."/>
            <person name="Brun A."/>
            <person name="Brunner A."/>
            <person name="Busov V."/>
            <person name="Campbell M."/>
            <person name="Carlson J."/>
            <person name="Chalot M."/>
            <person name="Chapman J."/>
            <person name="Chen G.L."/>
            <person name="Cooper D."/>
            <person name="Coutinho P.M."/>
            <person name="Couturier J."/>
            <person name="Covert S."/>
            <person name="Cronk Q."/>
            <person name="Cunningham R."/>
            <person name="Davis J."/>
            <person name="Degroeve S."/>
            <person name="Dejardin A."/>
            <person name="Depamphilis C."/>
            <person name="Detter J."/>
            <person name="Dirks B."/>
            <person name="Dubchak I."/>
            <person name="Duplessis S."/>
            <person name="Ehlting J."/>
            <person name="Ellis B."/>
            <person name="Gendler K."/>
            <person name="Goodstein D."/>
            <person name="Gribskov M."/>
            <person name="Grimwood J."/>
            <person name="Groover A."/>
            <person name="Gunter L."/>
            <person name="Hamberger B."/>
            <person name="Heinze B."/>
            <person name="Helariutta Y."/>
            <person name="Henrissat B."/>
            <person name="Holligan D."/>
            <person name="Holt R."/>
            <person name="Huang W."/>
            <person name="Islam-Faridi N."/>
            <person name="Jones S."/>
            <person name="Jones-Rhoades M."/>
            <person name="Jorgensen R."/>
            <person name="Joshi C."/>
            <person name="Kangasjarvi J."/>
            <person name="Karlsson J."/>
            <person name="Kelleher C."/>
            <person name="Kirkpatrick R."/>
            <person name="Kirst M."/>
            <person name="Kohler A."/>
            <person name="Kalluri U."/>
            <person name="Larimer F."/>
            <person name="Leebens-Mack J."/>
            <person name="Leple J.C."/>
            <person name="Locascio P."/>
            <person name="Lou Y."/>
            <person name="Lucas S."/>
            <person name="Martin F."/>
            <person name="Montanini B."/>
            <person name="Napoli C."/>
            <person name="Nelson D.R."/>
            <person name="Nelson C."/>
            <person name="Nieminen K."/>
            <person name="Nilsson O."/>
            <person name="Pereda V."/>
            <person name="Peter G."/>
            <person name="Philippe R."/>
            <person name="Pilate G."/>
            <person name="Poliakov A."/>
            <person name="Razumovskaya J."/>
            <person name="Richardson P."/>
            <person name="Rinaldi C."/>
            <person name="Ritland K."/>
            <person name="Rouze P."/>
            <person name="Ryaboy D."/>
            <person name="Schmutz J."/>
            <person name="Schrader J."/>
            <person name="Segerman B."/>
            <person name="Shin H."/>
            <person name="Siddiqui A."/>
            <person name="Sterky F."/>
            <person name="Terry A."/>
            <person name="Tsai C.J."/>
            <person name="Uberbacher E."/>
            <person name="Unneberg P."/>
            <person name="Vahala J."/>
            <person name="Wall K."/>
            <person name="Wessler S."/>
            <person name="Yang G."/>
            <person name="Yin T."/>
            <person name="Douglas C."/>
            <person name="Marra M."/>
            <person name="Sandberg G."/>
            <person name="Van de Peer Y."/>
            <person name="Rokhsar D."/>
        </authorList>
    </citation>
    <scope>NUCLEOTIDE SEQUENCE [LARGE SCALE GENOMIC DNA]</scope>
    <source>
        <strain evidence="2">cv. Nisqually</strain>
    </source>
</reference>
<evidence type="ECO:0000313" key="1">
    <source>
        <dbReference type="EMBL" id="KAI9401144.1"/>
    </source>
</evidence>
<evidence type="ECO:0000313" key="2">
    <source>
        <dbReference type="Proteomes" id="UP000006729"/>
    </source>
</evidence>
<proteinExistence type="predicted"/>
<name>A0ACC0THP3_POPTR</name>
<accession>A0ACC0THP3</accession>
<protein>
    <submittedName>
        <fullName evidence="1">Uncharacterized protein</fullName>
    </submittedName>
</protein>
<keyword evidence="2" id="KW-1185">Reference proteome</keyword>
<comment type="caution">
    <text evidence="1">The sequence shown here is derived from an EMBL/GenBank/DDBJ whole genome shotgun (WGS) entry which is preliminary data.</text>
</comment>
<dbReference type="Proteomes" id="UP000006729">
    <property type="component" value="Chromosome 1"/>
</dbReference>
<gene>
    <name evidence="1" type="ORF">POPTR_001G088750v4</name>
</gene>
<dbReference type="EMBL" id="CM009290">
    <property type="protein sequence ID" value="KAI9401144.1"/>
    <property type="molecule type" value="Genomic_DNA"/>
</dbReference>
<sequence>MFLSFVFFILFRLDCVLSGVRGVRNYFQESQGSRPLTRSYTVHSCQDRDIKL</sequence>